<dbReference type="AlphaFoldDB" id="A0A507DNG7"/>
<evidence type="ECO:0000256" key="9">
    <source>
        <dbReference type="ARBA" id="ARBA00023242"/>
    </source>
</evidence>
<sequence length="646" mass="72449">MKLIIYFVHIRKRGELDRVLEGIVNMVDESMGRKRSDDKKVFVAIGMGDFNSTKSRHVMFIGYLIRKLRPLGYTIVRVNEYCTSKKCPCCQEFVEIPAMRHLYCRRCNRWYRRNVMAADNMINIVRGYLTDGAPSKDKIAPMKRKADEVGTSPGVCSSQSLARISPGLFIRCIQAIVGSLSRRERSYDTTVTRVTALVVNVIAVTALWETPAYGMEAVVAEFLQKFKGKIVCTVVDNLKYMTRVNNKSQVQVVCKLVAGKIKRGSIPDFIPKMIVSKTTETKRVSANWKALSQEMSKTTKRRCSKEAHSRPKKKAKNDSLGSVEQPSVAPNGKRMPSRTAPSTPATTNPSTSESSTVTKVVDFWFDDIPEEDLKSAYGSNVSLELVRSKGHVVARMTMDNDKDRENWSLEAPDPAHAEANKTTKKTKDLPSPIVYISRELVLSEELMPAMSSRHKVGKYIAMDCEMVGVGSGGIRSELARVSIINFYGHVILDTFVKPIDTVTDYRTHVSGVTPALLSQGRDFKKVQELVAALCKDRIVIGHAVHNDFKALLLDHPRKMTRDTQTYKPFQQAVDSTRPSLKRLADKILDISIQDGAHSSVQDARVAMLLYQMHRVDWERRVATRDRVSSCPIGRLGSGLRSRPTPD</sequence>
<accession>A0A507DNG7</accession>
<evidence type="ECO:0000313" key="13">
    <source>
        <dbReference type="EMBL" id="TPX52737.1"/>
    </source>
</evidence>
<keyword evidence="7" id="KW-0269">Exonuclease</keyword>
<keyword evidence="9" id="KW-0539">Nucleus</keyword>
<dbReference type="Pfam" id="PF00929">
    <property type="entry name" value="RNase_T"/>
    <property type="match status" value="1"/>
</dbReference>
<evidence type="ECO:0000256" key="8">
    <source>
        <dbReference type="ARBA" id="ARBA00023125"/>
    </source>
</evidence>
<keyword evidence="6" id="KW-0378">Hydrolase</keyword>
<dbReference type="PANTHER" id="PTHR12801">
    <property type="entry name" value="RNA EXONUCLEASE REXO1 / RECO3 FAMILY MEMBER-RELATED"/>
    <property type="match status" value="1"/>
</dbReference>
<dbReference type="Proteomes" id="UP000317494">
    <property type="component" value="Unassembled WGS sequence"/>
</dbReference>
<name>A0A507DNG7_9FUNG</name>
<dbReference type="EMBL" id="QEAN01000029">
    <property type="protein sequence ID" value="TPX52737.1"/>
    <property type="molecule type" value="Genomic_DNA"/>
</dbReference>
<comment type="subcellular location">
    <subcellularLocation>
        <location evidence="1">Nucleus</location>
    </subcellularLocation>
</comment>
<feature type="domain" description="Exonuclease" evidence="12">
    <location>
        <begin position="458"/>
        <end position="619"/>
    </location>
</feature>
<dbReference type="FunFam" id="3.30.420.10:FF:000007">
    <property type="entry name" value="Interferon-stimulated exonuclease gene 20"/>
    <property type="match status" value="1"/>
</dbReference>
<keyword evidence="8" id="KW-0238">DNA-binding</keyword>
<dbReference type="STRING" id="286115.A0A507DNG7"/>
<evidence type="ECO:0000256" key="7">
    <source>
        <dbReference type="ARBA" id="ARBA00022839"/>
    </source>
</evidence>
<evidence type="ECO:0000256" key="5">
    <source>
        <dbReference type="ARBA" id="ARBA00022722"/>
    </source>
</evidence>
<dbReference type="InterPro" id="IPR010095">
    <property type="entry name" value="Cas12f1-like_TNB"/>
</dbReference>
<dbReference type="InterPro" id="IPR013520">
    <property type="entry name" value="Ribonucl_H"/>
</dbReference>
<organism evidence="13 14">
    <name type="scientific">Synchytrium endobioticum</name>
    <dbReference type="NCBI Taxonomy" id="286115"/>
    <lineage>
        <taxon>Eukaryota</taxon>
        <taxon>Fungi</taxon>
        <taxon>Fungi incertae sedis</taxon>
        <taxon>Chytridiomycota</taxon>
        <taxon>Chytridiomycota incertae sedis</taxon>
        <taxon>Chytridiomycetes</taxon>
        <taxon>Synchytriales</taxon>
        <taxon>Synchytriaceae</taxon>
        <taxon>Synchytrium</taxon>
    </lineage>
</organism>
<dbReference type="CDD" id="cd06144">
    <property type="entry name" value="REX4_like"/>
    <property type="match status" value="1"/>
</dbReference>
<dbReference type="PANTHER" id="PTHR12801:SF45">
    <property type="entry name" value="RNA EXONUCLEASE 4"/>
    <property type="match status" value="1"/>
</dbReference>
<dbReference type="VEuPathDB" id="FungiDB:SeMB42_g01214"/>
<dbReference type="InterPro" id="IPR047021">
    <property type="entry name" value="REXO1/3/4-like"/>
</dbReference>
<dbReference type="InterPro" id="IPR012337">
    <property type="entry name" value="RNaseH-like_sf"/>
</dbReference>
<evidence type="ECO:0000256" key="11">
    <source>
        <dbReference type="SAM" id="MobiDB-lite"/>
    </source>
</evidence>
<feature type="region of interest" description="Disordered" evidence="11">
    <location>
        <begin position="290"/>
        <end position="354"/>
    </location>
</feature>
<dbReference type="GO" id="GO:0008408">
    <property type="term" value="F:3'-5' exonuclease activity"/>
    <property type="evidence" value="ECO:0007669"/>
    <property type="project" value="InterPro"/>
</dbReference>
<comment type="caution">
    <text evidence="13">The sequence shown here is derived from an EMBL/GenBank/DDBJ whole genome shotgun (WGS) entry which is preliminary data.</text>
</comment>
<dbReference type="Pfam" id="PF07282">
    <property type="entry name" value="Cas12f1-like_TNB"/>
    <property type="match status" value="1"/>
</dbReference>
<dbReference type="GO" id="GO:0003677">
    <property type="term" value="F:DNA binding"/>
    <property type="evidence" value="ECO:0007669"/>
    <property type="project" value="UniProtKB-KW"/>
</dbReference>
<evidence type="ECO:0000256" key="1">
    <source>
        <dbReference type="ARBA" id="ARBA00004123"/>
    </source>
</evidence>
<dbReference type="GO" id="GO:0005634">
    <property type="term" value="C:nucleus"/>
    <property type="evidence" value="ECO:0007669"/>
    <property type="project" value="UniProtKB-SubCell"/>
</dbReference>
<dbReference type="SMART" id="SM00479">
    <property type="entry name" value="EXOIII"/>
    <property type="match status" value="1"/>
</dbReference>
<evidence type="ECO:0000256" key="3">
    <source>
        <dbReference type="ARBA" id="ARBA00016937"/>
    </source>
</evidence>
<keyword evidence="14" id="KW-1185">Reference proteome</keyword>
<proteinExistence type="inferred from homology"/>
<evidence type="ECO:0000256" key="4">
    <source>
        <dbReference type="ARBA" id="ARBA00022552"/>
    </source>
</evidence>
<evidence type="ECO:0000256" key="10">
    <source>
        <dbReference type="ARBA" id="ARBA00025599"/>
    </source>
</evidence>
<feature type="compositionally biased region" description="Low complexity" evidence="11">
    <location>
        <begin position="337"/>
        <end position="354"/>
    </location>
</feature>
<evidence type="ECO:0000313" key="14">
    <source>
        <dbReference type="Proteomes" id="UP000317494"/>
    </source>
</evidence>
<protein>
    <recommendedName>
        <fullName evidence="3">RNA exonuclease 4</fullName>
    </recommendedName>
</protein>
<keyword evidence="4" id="KW-0698">rRNA processing</keyword>
<evidence type="ECO:0000259" key="12">
    <source>
        <dbReference type="SMART" id="SM00479"/>
    </source>
</evidence>
<keyword evidence="5" id="KW-0540">Nuclease</keyword>
<evidence type="ECO:0000256" key="6">
    <source>
        <dbReference type="ARBA" id="ARBA00022801"/>
    </source>
</evidence>
<comment type="similarity">
    <text evidence="2">Belongs to the REXO4 family.</text>
</comment>
<evidence type="ECO:0000256" key="2">
    <source>
        <dbReference type="ARBA" id="ARBA00010489"/>
    </source>
</evidence>
<dbReference type="SUPFAM" id="SSF53098">
    <property type="entry name" value="Ribonuclease H-like"/>
    <property type="match status" value="1"/>
</dbReference>
<dbReference type="Gene3D" id="3.30.420.10">
    <property type="entry name" value="Ribonuclease H-like superfamily/Ribonuclease H"/>
    <property type="match status" value="1"/>
</dbReference>
<dbReference type="InterPro" id="IPR036397">
    <property type="entry name" value="RNaseH_sf"/>
</dbReference>
<dbReference type="InterPro" id="IPR037431">
    <property type="entry name" value="REX4_DEDDh_dom"/>
</dbReference>
<gene>
    <name evidence="13" type="ORF">SeMB42_g01214</name>
</gene>
<reference evidence="13 14" key="1">
    <citation type="journal article" date="2019" name="Sci. Rep.">
        <title>Comparative genomics of chytrid fungi reveal insights into the obligate biotrophic and pathogenic lifestyle of Synchytrium endobioticum.</title>
        <authorList>
            <person name="van de Vossenberg B.T.L.H."/>
            <person name="Warris S."/>
            <person name="Nguyen H.D.T."/>
            <person name="van Gent-Pelzer M.P.E."/>
            <person name="Joly D.L."/>
            <person name="van de Geest H.C."/>
            <person name="Bonants P.J.M."/>
            <person name="Smith D.S."/>
            <person name="Levesque C.A."/>
            <person name="van der Lee T.A.J."/>
        </authorList>
    </citation>
    <scope>NUCLEOTIDE SEQUENCE [LARGE SCALE GENOMIC DNA]</scope>
    <source>
        <strain evidence="13 14">MB42</strain>
    </source>
</reference>
<dbReference type="GO" id="GO:0006364">
    <property type="term" value="P:rRNA processing"/>
    <property type="evidence" value="ECO:0007669"/>
    <property type="project" value="UniProtKB-KW"/>
</dbReference>
<comment type="function">
    <text evidence="10">Exoribonuclease involved in ribosome biosynthesis. Involved in the processing of ITS1, the internal transcribed spacer localized between the 18S and 5.8S rRNAs.</text>
</comment>